<sequence>MPQTFNYPHIRDIRTDNIQIYRVLNHEHIWRTSFGSFILWSLMIGTTQSKSQKNRRLQKEQGRGVLRASGLLGVYPHKKMFSDMCMLGSVEFTAQHFLA</sequence>
<dbReference type="EMBL" id="CAKOFQ010006678">
    <property type="protein sequence ID" value="CAH1958750.1"/>
    <property type="molecule type" value="Genomic_DNA"/>
</dbReference>
<comment type="caution">
    <text evidence="1">The sequence shown here is derived from an EMBL/GenBank/DDBJ whole genome shotgun (WGS) entry which is preliminary data.</text>
</comment>
<protein>
    <submittedName>
        <fullName evidence="1">Uncharacterized protein</fullName>
    </submittedName>
</protein>
<dbReference type="AlphaFoldDB" id="A0A9P0NW10"/>
<name>A0A9P0NW10_ACAOB</name>
<dbReference type="Proteomes" id="UP001152888">
    <property type="component" value="Unassembled WGS sequence"/>
</dbReference>
<reference evidence="1" key="1">
    <citation type="submission" date="2022-03" db="EMBL/GenBank/DDBJ databases">
        <authorList>
            <person name="Sayadi A."/>
        </authorList>
    </citation>
    <scope>NUCLEOTIDE SEQUENCE</scope>
</reference>
<gene>
    <name evidence="1" type="ORF">ACAOBT_LOCUS2833</name>
</gene>
<proteinExistence type="predicted"/>
<evidence type="ECO:0000313" key="1">
    <source>
        <dbReference type="EMBL" id="CAH1958750.1"/>
    </source>
</evidence>
<organism evidence="1 2">
    <name type="scientific">Acanthoscelides obtectus</name>
    <name type="common">Bean weevil</name>
    <name type="synonym">Bruchus obtectus</name>
    <dbReference type="NCBI Taxonomy" id="200917"/>
    <lineage>
        <taxon>Eukaryota</taxon>
        <taxon>Metazoa</taxon>
        <taxon>Ecdysozoa</taxon>
        <taxon>Arthropoda</taxon>
        <taxon>Hexapoda</taxon>
        <taxon>Insecta</taxon>
        <taxon>Pterygota</taxon>
        <taxon>Neoptera</taxon>
        <taxon>Endopterygota</taxon>
        <taxon>Coleoptera</taxon>
        <taxon>Polyphaga</taxon>
        <taxon>Cucujiformia</taxon>
        <taxon>Chrysomeloidea</taxon>
        <taxon>Chrysomelidae</taxon>
        <taxon>Bruchinae</taxon>
        <taxon>Bruchini</taxon>
        <taxon>Acanthoscelides</taxon>
    </lineage>
</organism>
<keyword evidence="2" id="KW-1185">Reference proteome</keyword>
<evidence type="ECO:0000313" key="2">
    <source>
        <dbReference type="Proteomes" id="UP001152888"/>
    </source>
</evidence>
<accession>A0A9P0NW10</accession>